<evidence type="ECO:0000256" key="2">
    <source>
        <dbReference type="ARBA" id="ARBA00022723"/>
    </source>
</evidence>
<dbReference type="RefSeq" id="WP_008737877.1">
    <property type="nucleotide sequence ID" value="NZ_CP004387.1"/>
</dbReference>
<keyword evidence="4" id="KW-0411">Iron-sulfur</keyword>
<dbReference type="AlphaFoldDB" id="A0A0B4XLZ3"/>
<dbReference type="OrthoDB" id="9795032at2"/>
<organism evidence="6 7">
    <name type="scientific">Isoalcanivorax pacificus W11-5</name>
    <dbReference type="NCBI Taxonomy" id="391936"/>
    <lineage>
        <taxon>Bacteria</taxon>
        <taxon>Pseudomonadati</taxon>
        <taxon>Pseudomonadota</taxon>
        <taxon>Gammaproteobacteria</taxon>
        <taxon>Oceanospirillales</taxon>
        <taxon>Alcanivoracaceae</taxon>
        <taxon>Isoalcanivorax</taxon>
    </lineage>
</organism>
<dbReference type="GO" id="GO:0051537">
    <property type="term" value="F:2 iron, 2 sulfur cluster binding"/>
    <property type="evidence" value="ECO:0007669"/>
    <property type="project" value="UniProtKB-KW"/>
</dbReference>
<dbReference type="GO" id="GO:0005737">
    <property type="term" value="C:cytoplasm"/>
    <property type="evidence" value="ECO:0007669"/>
    <property type="project" value="UniProtKB-ARBA"/>
</dbReference>
<reference evidence="6 7" key="1">
    <citation type="journal article" date="2012" name="J. Bacteriol.">
        <title>Genome sequence of an alkane-degrading bacterium, Alcanivorax pacificus type strain W11-5, isolated from deep sea sediment.</title>
        <authorList>
            <person name="Lai Q."/>
            <person name="Shao Z."/>
        </authorList>
    </citation>
    <scope>NUCLEOTIDE SEQUENCE [LARGE SCALE GENOMIC DNA]</scope>
    <source>
        <strain evidence="6 7">W11-5</strain>
    </source>
</reference>
<evidence type="ECO:0000313" key="7">
    <source>
        <dbReference type="Proteomes" id="UP000006764"/>
    </source>
</evidence>
<dbReference type="Pfam" id="PF09360">
    <property type="entry name" value="zf-CDGSH"/>
    <property type="match status" value="1"/>
</dbReference>
<evidence type="ECO:0000256" key="4">
    <source>
        <dbReference type="ARBA" id="ARBA00023014"/>
    </source>
</evidence>
<feature type="domain" description="Iron-binding zinc finger CDGSH type" evidence="5">
    <location>
        <begin position="7"/>
        <end position="34"/>
    </location>
</feature>
<dbReference type="HOGENOM" id="CLU_145019_2_1_6"/>
<gene>
    <name evidence="6" type="ORF">S7S_05750</name>
</gene>
<accession>A0A0B4XLZ3</accession>
<dbReference type="InterPro" id="IPR042216">
    <property type="entry name" value="MitoNEET_CISD"/>
</dbReference>
<evidence type="ECO:0000256" key="1">
    <source>
        <dbReference type="ARBA" id="ARBA00022714"/>
    </source>
</evidence>
<keyword evidence="7" id="KW-1185">Reference proteome</keyword>
<dbReference type="Proteomes" id="UP000006764">
    <property type="component" value="Chromosome"/>
</dbReference>
<dbReference type="STRING" id="391936.S7S_05750"/>
<dbReference type="InterPro" id="IPR018967">
    <property type="entry name" value="FeS-contain_CDGSH-typ"/>
</dbReference>
<keyword evidence="2" id="KW-0479">Metal-binding</keyword>
<dbReference type="PANTHER" id="PTHR46491">
    <property type="entry name" value="CDGSH IRON SULFUR DOMAIN PROTEIN HOMOLOG"/>
    <property type="match status" value="1"/>
</dbReference>
<evidence type="ECO:0000313" key="6">
    <source>
        <dbReference type="EMBL" id="AJD47568.1"/>
    </source>
</evidence>
<dbReference type="EMBL" id="CP004387">
    <property type="protein sequence ID" value="AJD47568.1"/>
    <property type="molecule type" value="Genomic_DNA"/>
</dbReference>
<dbReference type="KEGG" id="apac:S7S_05750"/>
<keyword evidence="1" id="KW-0001">2Fe-2S</keyword>
<name>A0A0B4XLZ3_9GAMM</name>
<dbReference type="GO" id="GO:0046872">
    <property type="term" value="F:metal ion binding"/>
    <property type="evidence" value="ECO:0007669"/>
    <property type="project" value="UniProtKB-KW"/>
</dbReference>
<evidence type="ECO:0000259" key="5">
    <source>
        <dbReference type="Pfam" id="PF09360"/>
    </source>
</evidence>
<dbReference type="InterPro" id="IPR052950">
    <property type="entry name" value="CISD"/>
</dbReference>
<dbReference type="PANTHER" id="PTHR46491:SF3">
    <property type="entry name" value="CDGSH IRON-SULFUR DOMAIN-CONTAINING PROTEIN 3, MITOCHONDRIAL"/>
    <property type="match status" value="1"/>
</dbReference>
<dbReference type="Gene3D" id="3.40.5.90">
    <property type="entry name" value="CDGSH iron-sulfur domain, mitoNEET-type"/>
    <property type="match status" value="2"/>
</dbReference>
<proteinExistence type="predicted"/>
<protein>
    <recommendedName>
        <fullName evidence="5">Iron-binding zinc finger CDGSH type domain-containing protein</fullName>
    </recommendedName>
</protein>
<keyword evidence="3" id="KW-0408">Iron</keyword>
<sequence>MPRSSDPQPVRVTKGETYQWCACGHSGEKPFCDGRSCGGMAPMPFTAPRNQIVFFCGCGKTGTAPVCDGKSHR</sequence>
<evidence type="ECO:0000256" key="3">
    <source>
        <dbReference type="ARBA" id="ARBA00023004"/>
    </source>
</evidence>